<proteinExistence type="predicted"/>
<organism evidence="1 2">
    <name type="scientific">Leptospira weilii serovar Topaz str. LT2116</name>
    <dbReference type="NCBI Taxonomy" id="1088540"/>
    <lineage>
        <taxon>Bacteria</taxon>
        <taxon>Pseudomonadati</taxon>
        <taxon>Spirochaetota</taxon>
        <taxon>Spirochaetia</taxon>
        <taxon>Leptospirales</taxon>
        <taxon>Leptospiraceae</taxon>
        <taxon>Leptospira</taxon>
    </lineage>
</organism>
<comment type="caution">
    <text evidence="1">The sequence shown here is derived from an EMBL/GenBank/DDBJ whole genome shotgun (WGS) entry which is preliminary data.</text>
</comment>
<gene>
    <name evidence="1" type="ORF">LEP1GSC188_4105</name>
</gene>
<dbReference type="AlphaFoldDB" id="M3ETA0"/>
<evidence type="ECO:0000313" key="2">
    <source>
        <dbReference type="Proteomes" id="UP000011770"/>
    </source>
</evidence>
<reference evidence="1 2" key="1">
    <citation type="submission" date="2013-01" db="EMBL/GenBank/DDBJ databases">
        <authorList>
            <person name="Harkins D.M."/>
            <person name="Durkin A.S."/>
            <person name="Brinkac L.M."/>
            <person name="Haft D.H."/>
            <person name="Selengut J.D."/>
            <person name="Sanka R."/>
            <person name="DePew J."/>
            <person name="Purushe J."/>
            <person name="Tulsiani S.M."/>
            <person name="Graham G.C."/>
            <person name="Burns M.-A."/>
            <person name="Dohnt M.F."/>
            <person name="Smythe L.D."/>
            <person name="McKay D.B."/>
            <person name="Craig S.B."/>
            <person name="Vinetz J.M."/>
            <person name="Sutton G.G."/>
            <person name="Nierman W.C."/>
            <person name="Fouts D.E."/>
        </authorList>
    </citation>
    <scope>NUCLEOTIDE SEQUENCE [LARGE SCALE GENOMIC DNA]</scope>
    <source>
        <strain evidence="1 2">LT2116</strain>
    </source>
</reference>
<dbReference type="EMBL" id="AHOR02000005">
    <property type="protein sequence ID" value="EMF84283.1"/>
    <property type="molecule type" value="Genomic_DNA"/>
</dbReference>
<evidence type="ECO:0000313" key="1">
    <source>
        <dbReference type="EMBL" id="EMF84283.1"/>
    </source>
</evidence>
<name>M3ETA0_9LEPT</name>
<protein>
    <submittedName>
        <fullName evidence="1">Uncharacterized protein</fullName>
    </submittedName>
</protein>
<sequence>MRKNFLNVEIPTIPEFVRKIVICGDSPHFKNQFTKFRFQLFSEK</sequence>
<dbReference type="Proteomes" id="UP000011770">
    <property type="component" value="Unassembled WGS sequence"/>
</dbReference>
<accession>M3ETA0</accession>